<dbReference type="InterPro" id="IPR000515">
    <property type="entry name" value="MetI-like"/>
</dbReference>
<keyword evidence="10" id="KW-1185">Reference proteome</keyword>
<feature type="domain" description="ABC transmembrane type-1" evidence="8">
    <location>
        <begin position="101"/>
        <end position="291"/>
    </location>
</feature>
<evidence type="ECO:0000256" key="2">
    <source>
        <dbReference type="ARBA" id="ARBA00022448"/>
    </source>
</evidence>
<evidence type="ECO:0000256" key="7">
    <source>
        <dbReference type="RuleBase" id="RU363032"/>
    </source>
</evidence>
<dbReference type="OrthoDB" id="6637947at2"/>
<dbReference type="EMBL" id="PYGA01000003">
    <property type="protein sequence ID" value="PSK99575.1"/>
    <property type="molecule type" value="Genomic_DNA"/>
</dbReference>
<evidence type="ECO:0000259" key="8">
    <source>
        <dbReference type="PROSITE" id="PS50928"/>
    </source>
</evidence>
<keyword evidence="2 7" id="KW-0813">Transport</keyword>
<gene>
    <name evidence="9" type="ORF">CLV63_103300</name>
</gene>
<dbReference type="InterPro" id="IPR050366">
    <property type="entry name" value="BP-dependent_transpt_permease"/>
</dbReference>
<dbReference type="PANTHER" id="PTHR43386">
    <property type="entry name" value="OLIGOPEPTIDE TRANSPORT SYSTEM PERMEASE PROTEIN APPC"/>
    <property type="match status" value="1"/>
</dbReference>
<dbReference type="Gene3D" id="1.10.3720.10">
    <property type="entry name" value="MetI-like"/>
    <property type="match status" value="1"/>
</dbReference>
<evidence type="ECO:0000256" key="1">
    <source>
        <dbReference type="ARBA" id="ARBA00004651"/>
    </source>
</evidence>
<dbReference type="Pfam" id="PF00528">
    <property type="entry name" value="BPD_transp_1"/>
    <property type="match status" value="1"/>
</dbReference>
<dbReference type="AlphaFoldDB" id="A0A2P8DQT0"/>
<comment type="subcellular location">
    <subcellularLocation>
        <location evidence="1 7">Cell membrane</location>
        <topology evidence="1 7">Multi-pass membrane protein</topology>
    </subcellularLocation>
</comment>
<feature type="transmembrane region" description="Helical" evidence="7">
    <location>
        <begin position="270"/>
        <end position="294"/>
    </location>
</feature>
<dbReference type="Proteomes" id="UP000240542">
    <property type="component" value="Unassembled WGS sequence"/>
</dbReference>
<dbReference type="SUPFAM" id="SSF161098">
    <property type="entry name" value="MetI-like"/>
    <property type="match status" value="1"/>
</dbReference>
<name>A0A2P8DQT0_9ACTN</name>
<organism evidence="9 10">
    <name type="scientific">Murinocardiopsis flavida</name>
    <dbReference type="NCBI Taxonomy" id="645275"/>
    <lineage>
        <taxon>Bacteria</taxon>
        <taxon>Bacillati</taxon>
        <taxon>Actinomycetota</taxon>
        <taxon>Actinomycetes</taxon>
        <taxon>Streptosporangiales</taxon>
        <taxon>Nocardiopsidaceae</taxon>
        <taxon>Murinocardiopsis</taxon>
    </lineage>
</organism>
<dbReference type="InterPro" id="IPR035906">
    <property type="entry name" value="MetI-like_sf"/>
</dbReference>
<evidence type="ECO:0000313" key="9">
    <source>
        <dbReference type="EMBL" id="PSK99575.1"/>
    </source>
</evidence>
<dbReference type="GO" id="GO:0005886">
    <property type="term" value="C:plasma membrane"/>
    <property type="evidence" value="ECO:0007669"/>
    <property type="project" value="UniProtKB-SubCell"/>
</dbReference>
<dbReference type="CDD" id="cd06261">
    <property type="entry name" value="TM_PBP2"/>
    <property type="match status" value="1"/>
</dbReference>
<keyword evidence="5 7" id="KW-1133">Transmembrane helix</keyword>
<feature type="transmembrane region" description="Helical" evidence="7">
    <location>
        <begin position="214"/>
        <end position="235"/>
    </location>
</feature>
<keyword evidence="3" id="KW-1003">Cell membrane</keyword>
<evidence type="ECO:0000256" key="3">
    <source>
        <dbReference type="ARBA" id="ARBA00022475"/>
    </source>
</evidence>
<reference evidence="9 10" key="1">
    <citation type="submission" date="2018-03" db="EMBL/GenBank/DDBJ databases">
        <title>Genomic Encyclopedia of Archaeal and Bacterial Type Strains, Phase II (KMG-II): from individual species to whole genera.</title>
        <authorList>
            <person name="Goeker M."/>
        </authorList>
    </citation>
    <scope>NUCLEOTIDE SEQUENCE [LARGE SCALE GENOMIC DNA]</scope>
    <source>
        <strain evidence="9 10">DSM 45312</strain>
    </source>
</reference>
<evidence type="ECO:0000256" key="4">
    <source>
        <dbReference type="ARBA" id="ARBA00022692"/>
    </source>
</evidence>
<proteinExistence type="inferred from homology"/>
<evidence type="ECO:0000313" key="10">
    <source>
        <dbReference type="Proteomes" id="UP000240542"/>
    </source>
</evidence>
<evidence type="ECO:0000256" key="6">
    <source>
        <dbReference type="ARBA" id="ARBA00023136"/>
    </source>
</evidence>
<comment type="caution">
    <text evidence="9">The sequence shown here is derived from an EMBL/GenBank/DDBJ whole genome shotgun (WGS) entry which is preliminary data.</text>
</comment>
<dbReference type="PROSITE" id="PS50928">
    <property type="entry name" value="ABC_TM1"/>
    <property type="match status" value="1"/>
</dbReference>
<protein>
    <submittedName>
        <fullName evidence="9">Peptide/nickel transport system permease protein</fullName>
    </submittedName>
</protein>
<feature type="transmembrane region" description="Helical" evidence="7">
    <location>
        <begin position="105"/>
        <end position="129"/>
    </location>
</feature>
<dbReference type="GO" id="GO:0055085">
    <property type="term" value="P:transmembrane transport"/>
    <property type="evidence" value="ECO:0007669"/>
    <property type="project" value="InterPro"/>
</dbReference>
<keyword evidence="6 7" id="KW-0472">Membrane</keyword>
<feature type="transmembrane region" description="Helical" evidence="7">
    <location>
        <begin position="166"/>
        <end position="183"/>
    </location>
</feature>
<feature type="transmembrane region" description="Helical" evidence="7">
    <location>
        <begin position="38"/>
        <end position="60"/>
    </location>
</feature>
<evidence type="ECO:0000256" key="5">
    <source>
        <dbReference type="ARBA" id="ARBA00022989"/>
    </source>
</evidence>
<keyword evidence="4 7" id="KW-0812">Transmembrane</keyword>
<sequence>MVGREPPRQRGTAAATVRGGPRGLLAVRLPAAGRAGGAAIAAACAALALMAAAALLAPWLTAHDPVATDTSAVSLPPGTPGHPLGTDALGRDLAARMLFGARSSLLVGVVAGAATVVLGTLLGGLAAVAPRPVDALITRTADALLALPLVLVAMAIAAVAGSSFGTVVAAIAATAWMPVALIARAEVGALRERPFVRAARGLGLSRTRVLTRHLLPGALPPIAAIAAFEVGHAVLTESTLSFLGIGVPANRPSWGGLLADARSQMLSGQWYAVAVPAAAIVAAIIAVNVLATAFDRHAAAAGRTW</sequence>
<comment type="similarity">
    <text evidence="7">Belongs to the binding-protein-dependent transport system permease family.</text>
</comment>
<feature type="transmembrane region" description="Helical" evidence="7">
    <location>
        <begin position="141"/>
        <end position="160"/>
    </location>
</feature>
<dbReference type="PANTHER" id="PTHR43386:SF1">
    <property type="entry name" value="D,D-DIPEPTIDE TRANSPORT SYSTEM PERMEASE PROTEIN DDPC-RELATED"/>
    <property type="match status" value="1"/>
</dbReference>
<dbReference type="RefSeq" id="WP_106581961.1">
    <property type="nucleotide sequence ID" value="NZ_PYGA01000003.1"/>
</dbReference>
<accession>A0A2P8DQT0</accession>